<evidence type="ECO:0008006" key="4">
    <source>
        <dbReference type="Google" id="ProtNLM"/>
    </source>
</evidence>
<feature type="transmembrane region" description="Helical" evidence="1">
    <location>
        <begin position="804"/>
        <end position="826"/>
    </location>
</feature>
<dbReference type="AlphaFoldDB" id="G0R0Y5"/>
<dbReference type="InParanoid" id="G0R0Y5"/>
<dbReference type="Proteomes" id="UP000008983">
    <property type="component" value="Unassembled WGS sequence"/>
</dbReference>
<accession>G0R0Y5</accession>
<keyword evidence="1" id="KW-1133">Transmembrane helix</keyword>
<dbReference type="GeneID" id="14904950"/>
<protein>
    <recommendedName>
        <fullName evidence="4">Transmembrane protein</fullName>
    </recommendedName>
</protein>
<feature type="transmembrane region" description="Helical" evidence="1">
    <location>
        <begin position="530"/>
        <end position="548"/>
    </location>
</feature>
<feature type="transmembrane region" description="Helical" evidence="1">
    <location>
        <begin position="594"/>
        <end position="614"/>
    </location>
</feature>
<organism evidence="2 3">
    <name type="scientific">Ichthyophthirius multifiliis</name>
    <name type="common">White spot disease agent</name>
    <name type="synonym">Ich</name>
    <dbReference type="NCBI Taxonomy" id="5932"/>
    <lineage>
        <taxon>Eukaryota</taxon>
        <taxon>Sar</taxon>
        <taxon>Alveolata</taxon>
        <taxon>Ciliophora</taxon>
        <taxon>Intramacronucleata</taxon>
        <taxon>Oligohymenophorea</taxon>
        <taxon>Hymenostomatida</taxon>
        <taxon>Ophryoglenina</taxon>
        <taxon>Ichthyophthirius</taxon>
    </lineage>
</organism>
<proteinExistence type="predicted"/>
<dbReference type="EMBL" id="GL984206">
    <property type="protein sequence ID" value="EGR28850.1"/>
    <property type="molecule type" value="Genomic_DNA"/>
</dbReference>
<keyword evidence="1" id="KW-0812">Transmembrane</keyword>
<keyword evidence="3" id="KW-1185">Reference proteome</keyword>
<dbReference type="OrthoDB" id="287164at2759"/>
<feature type="transmembrane region" description="Helical" evidence="1">
    <location>
        <begin position="408"/>
        <end position="431"/>
    </location>
</feature>
<evidence type="ECO:0000313" key="2">
    <source>
        <dbReference type="EMBL" id="EGR28850.1"/>
    </source>
</evidence>
<feature type="transmembrane region" description="Helical" evidence="1">
    <location>
        <begin position="358"/>
        <end position="381"/>
    </location>
</feature>
<name>G0R0Y5_ICHMU</name>
<feature type="transmembrane region" description="Helical" evidence="1">
    <location>
        <begin position="491"/>
        <end position="510"/>
    </location>
</feature>
<sequence>MKKILIGFSENIDFEKWNNNPDQYKITLPQNFVSDKINKINTHTFRLFAMQDSELIIGIRILNVKYFSMRSIFMQCAKIKINTPYRAIFQQNKIFAAVIKNPSVANLPLFLPNLDQDGKYPNYLIGYTQIIPPNTLTNLELTKDQQKIFQNNAFYWKDKTQIVMPYIPFFQNCQNMGEYIFFEDFIENEEYCQIYDTSQTKPINQVTFGDVPISDTCKNVELTCVMDDAFLENPAQIMWFQTVKQDVLFYLTNNPIDITKIINENKMFTYLDLIPVIVQSDIPSNKLPTIVELQIKYYQVDKENKIIITALVYFKQLVDIEQYKSKKQAFKYVLNISFLSMTQAELAIAFALDWIVYLILSLLIGTFSVVMISIFSGYHALMNKMFKRQVKAKFNIFKGYFKQFYPPLIIGISFSCVPVFFISFLCSIIMTGGFWDVQFFPCSVQDNCQSFFEYFDVFQFQLKININIFLKKKQPFLLFENTTQQIRSGRTGLAQIVIGIYSTMVMYLFIKESHDGNIWNEQSWHRMYFFQFNIFIWIVMIFIMYLSFSTVYGKYIWYFMVVLKVFQIVFEEWLKLYVCTELKLNLLSVLLSQGMQIAGLGAIDFFDFLFSYFVGLGIQCFEKTHQVLSVKYLTDYFFEISEQIQKYLKKIISKSEDIDLDEEDDNTTLEKSNQNILFSNNIDDFQKVENHKFIYEQQQQYKINVKKQLYELQETDKYEKYYQHYLKTKFNNQQNQKTKQNKQNYEQSEYSNQLEIYCDFSNNSFTIFYYAIYKIKNIQLIIYFKKAYINHYYMDFYDENEIPLMFGISKAGLVFYFLFNVAIIPFQNNN</sequence>
<reference evidence="2 3" key="1">
    <citation type="submission" date="2011-07" db="EMBL/GenBank/DDBJ databases">
        <authorList>
            <person name="Coyne R."/>
            <person name="Brami D."/>
            <person name="Johnson J."/>
            <person name="Hostetler J."/>
            <person name="Hannick L."/>
            <person name="Clark T."/>
            <person name="Cassidy-Hanley D."/>
            <person name="Inman J."/>
        </authorList>
    </citation>
    <scope>NUCLEOTIDE SEQUENCE [LARGE SCALE GENOMIC DNA]</scope>
    <source>
        <strain evidence="2 3">G5</strain>
    </source>
</reference>
<keyword evidence="1" id="KW-0472">Membrane</keyword>
<dbReference type="RefSeq" id="XP_004030086.1">
    <property type="nucleotide sequence ID" value="XM_004030038.1"/>
</dbReference>
<dbReference type="STRING" id="857967.G0R0Y5"/>
<evidence type="ECO:0000313" key="3">
    <source>
        <dbReference type="Proteomes" id="UP000008983"/>
    </source>
</evidence>
<gene>
    <name evidence="2" type="ORF">IMG5_167590</name>
</gene>
<dbReference type="eggNOG" id="ENOG502R2E3">
    <property type="taxonomic scope" value="Eukaryota"/>
</dbReference>
<evidence type="ECO:0000256" key="1">
    <source>
        <dbReference type="SAM" id="Phobius"/>
    </source>
</evidence>